<evidence type="ECO:0000313" key="1">
    <source>
        <dbReference type="EMBL" id="ALI55005.1"/>
    </source>
</evidence>
<dbReference type="AlphaFoldDB" id="A0A0N7HIE6"/>
<proteinExistence type="predicted"/>
<gene>
    <name evidence="1" type="ORF">IMCC12053_1057</name>
</gene>
<accession>A0A0N7HIE6</accession>
<evidence type="ECO:0000313" key="2">
    <source>
        <dbReference type="Proteomes" id="UP000064920"/>
    </source>
</evidence>
<dbReference type="Proteomes" id="UP000064920">
    <property type="component" value="Chromosome"/>
</dbReference>
<dbReference type="STRING" id="1397108.IMCC12053_1057"/>
<dbReference type="EMBL" id="CP012023">
    <property type="protein sequence ID" value="ALI55005.1"/>
    <property type="molecule type" value="Genomic_DNA"/>
</dbReference>
<protein>
    <submittedName>
        <fullName evidence="1">Uncharacterized protein</fullName>
    </submittedName>
</protein>
<organism evidence="1 2">
    <name type="scientific">Celeribacter marinus</name>
    <dbReference type="NCBI Taxonomy" id="1397108"/>
    <lineage>
        <taxon>Bacteria</taxon>
        <taxon>Pseudomonadati</taxon>
        <taxon>Pseudomonadota</taxon>
        <taxon>Alphaproteobacteria</taxon>
        <taxon>Rhodobacterales</taxon>
        <taxon>Roseobacteraceae</taxon>
        <taxon>Celeribacter</taxon>
    </lineage>
</organism>
<name>A0A0N7HIE6_9RHOB</name>
<keyword evidence="2" id="KW-1185">Reference proteome</keyword>
<sequence length="42" mass="4625">MDFRAGFSLVLRLAADWPHEARHLQHCAASLGSFLWVGAGVM</sequence>
<reference evidence="1 2" key="1">
    <citation type="submission" date="2015-05" db="EMBL/GenBank/DDBJ databases">
        <authorList>
            <person name="Wang D.B."/>
            <person name="Wang M."/>
        </authorList>
    </citation>
    <scope>NUCLEOTIDE SEQUENCE [LARGE SCALE GENOMIC DNA]</scope>
    <source>
        <strain evidence="1 2">IMCC 12053</strain>
    </source>
</reference>
<dbReference type="KEGG" id="cmar:IMCC12053_1057"/>